<dbReference type="GO" id="GO:0005829">
    <property type="term" value="C:cytosol"/>
    <property type="evidence" value="ECO:0007669"/>
    <property type="project" value="TreeGrafter"/>
</dbReference>
<organism evidence="1 2">
    <name type="scientific">Megaselia scalaris</name>
    <name type="common">Humpbacked fly</name>
    <name type="synonym">Phora scalaris</name>
    <dbReference type="NCBI Taxonomy" id="36166"/>
    <lineage>
        <taxon>Eukaryota</taxon>
        <taxon>Metazoa</taxon>
        <taxon>Ecdysozoa</taxon>
        <taxon>Arthropoda</taxon>
        <taxon>Hexapoda</taxon>
        <taxon>Insecta</taxon>
        <taxon>Pterygota</taxon>
        <taxon>Neoptera</taxon>
        <taxon>Endopterygota</taxon>
        <taxon>Diptera</taxon>
        <taxon>Brachycera</taxon>
        <taxon>Muscomorpha</taxon>
        <taxon>Platypezoidea</taxon>
        <taxon>Phoridae</taxon>
        <taxon>Megaseliini</taxon>
        <taxon>Megaselia</taxon>
    </lineage>
</organism>
<dbReference type="PANTHER" id="PTHR11130">
    <property type="entry name" value="GLUTATHIONE SYNTHETASE"/>
    <property type="match status" value="1"/>
</dbReference>
<dbReference type="Proteomes" id="UP000015102">
    <property type="component" value="Unassembled WGS sequence"/>
</dbReference>
<protein>
    <recommendedName>
        <fullName evidence="3">Glutathione synthase</fullName>
    </recommendedName>
</protein>
<name>T1H2P0_MEGSC</name>
<dbReference type="Gene3D" id="3.30.1490.50">
    <property type="match status" value="1"/>
</dbReference>
<sequence>MNNVYGEEIAEVLQRMTPFERQAWILMDKINPPITKGYIIRPGGLPIPPLIDMVSELGIFGVVIGDQNQIHVNYQAGHMLRSKISTANEGGVATGLGALDSPYLIDEC</sequence>
<dbReference type="InterPro" id="IPR014709">
    <property type="entry name" value="Glutathione_synthase_C_euk"/>
</dbReference>
<dbReference type="EnsemblMetazoa" id="MESCA010493-RA">
    <property type="protein sequence ID" value="MESCA010493-PA"/>
    <property type="gene ID" value="MESCA010493"/>
</dbReference>
<dbReference type="HOGENOM" id="CLU_160139_0_0_1"/>
<dbReference type="OMA" id="FERQAWI"/>
<dbReference type="FunFam" id="3.30.470.20:FF:000141">
    <property type="entry name" value="Glutathione synthetase"/>
    <property type="match status" value="1"/>
</dbReference>
<evidence type="ECO:0000313" key="2">
    <source>
        <dbReference type="Proteomes" id="UP000015102"/>
    </source>
</evidence>
<dbReference type="AlphaFoldDB" id="T1H2P0"/>
<dbReference type="SUPFAM" id="SSF56059">
    <property type="entry name" value="Glutathione synthetase ATP-binding domain-like"/>
    <property type="match status" value="1"/>
</dbReference>
<accession>T1H2P0</accession>
<reference evidence="1" key="2">
    <citation type="submission" date="2015-06" db="UniProtKB">
        <authorList>
            <consortium name="EnsemblMetazoa"/>
        </authorList>
    </citation>
    <scope>IDENTIFICATION</scope>
</reference>
<proteinExistence type="predicted"/>
<dbReference type="STRING" id="36166.T1H2P0"/>
<dbReference type="PANTHER" id="PTHR11130:SF0">
    <property type="entry name" value="GLUTATHIONE SYNTHETASE"/>
    <property type="match status" value="1"/>
</dbReference>
<dbReference type="Pfam" id="PF03917">
    <property type="entry name" value="GSH_synth_ATP"/>
    <property type="match status" value="1"/>
</dbReference>
<evidence type="ECO:0000313" key="1">
    <source>
        <dbReference type="EnsemblMetazoa" id="MESCA010493-PA"/>
    </source>
</evidence>
<dbReference type="GO" id="GO:0005524">
    <property type="term" value="F:ATP binding"/>
    <property type="evidence" value="ECO:0007669"/>
    <property type="project" value="InterPro"/>
</dbReference>
<dbReference type="InterPro" id="IPR005615">
    <property type="entry name" value="Glutathione_synthase"/>
</dbReference>
<dbReference type="Gene3D" id="3.30.470.20">
    <property type="entry name" value="ATP-grasp fold, B domain"/>
    <property type="match status" value="1"/>
</dbReference>
<reference evidence="2" key="1">
    <citation type="submission" date="2013-02" db="EMBL/GenBank/DDBJ databases">
        <authorList>
            <person name="Hughes D."/>
        </authorList>
    </citation>
    <scope>NUCLEOTIDE SEQUENCE</scope>
    <source>
        <strain>Durham</strain>
        <strain evidence="2">NC isolate 2 -- Noor lab</strain>
    </source>
</reference>
<dbReference type="GO" id="GO:0004363">
    <property type="term" value="F:glutathione synthase activity"/>
    <property type="evidence" value="ECO:0007669"/>
    <property type="project" value="InterPro"/>
</dbReference>
<dbReference type="GO" id="GO:0043295">
    <property type="term" value="F:glutathione binding"/>
    <property type="evidence" value="ECO:0007669"/>
    <property type="project" value="TreeGrafter"/>
</dbReference>
<dbReference type="EMBL" id="CAQQ02373829">
    <property type="status" value="NOT_ANNOTATED_CDS"/>
    <property type="molecule type" value="Genomic_DNA"/>
</dbReference>
<keyword evidence="2" id="KW-1185">Reference proteome</keyword>
<evidence type="ECO:0008006" key="3">
    <source>
        <dbReference type="Google" id="ProtNLM"/>
    </source>
</evidence>